<evidence type="ECO:0000259" key="1">
    <source>
        <dbReference type="PROSITE" id="PS50060"/>
    </source>
</evidence>
<dbReference type="Gene3D" id="2.60.120.200">
    <property type="match status" value="1"/>
</dbReference>
<dbReference type="SMART" id="SM00137">
    <property type="entry name" value="MAM"/>
    <property type="match status" value="1"/>
</dbReference>
<dbReference type="Pfam" id="PF00629">
    <property type="entry name" value="MAM"/>
    <property type="match status" value="1"/>
</dbReference>
<name>A0A7N6F8F2_ANATE</name>
<dbReference type="GO" id="GO:0016020">
    <property type="term" value="C:membrane"/>
    <property type="evidence" value="ECO:0007669"/>
    <property type="project" value="InterPro"/>
</dbReference>
<dbReference type="Ensembl" id="ENSATET00000039524.1">
    <property type="protein sequence ID" value="ENSATEP00000042493.1"/>
    <property type="gene ID" value="ENSATEG00000004748.2"/>
</dbReference>
<organism evidence="2 3">
    <name type="scientific">Anabas testudineus</name>
    <name type="common">Climbing perch</name>
    <name type="synonym">Anthias testudineus</name>
    <dbReference type="NCBI Taxonomy" id="64144"/>
    <lineage>
        <taxon>Eukaryota</taxon>
        <taxon>Metazoa</taxon>
        <taxon>Chordata</taxon>
        <taxon>Craniata</taxon>
        <taxon>Vertebrata</taxon>
        <taxon>Euteleostomi</taxon>
        <taxon>Actinopterygii</taxon>
        <taxon>Neopterygii</taxon>
        <taxon>Teleostei</taxon>
        <taxon>Neoteleostei</taxon>
        <taxon>Acanthomorphata</taxon>
        <taxon>Anabantaria</taxon>
        <taxon>Anabantiformes</taxon>
        <taxon>Anabantoidei</taxon>
        <taxon>Anabantidae</taxon>
        <taxon>Anabas</taxon>
    </lineage>
</organism>
<keyword evidence="3" id="KW-1185">Reference proteome</keyword>
<dbReference type="SUPFAM" id="SSF49899">
    <property type="entry name" value="Concanavalin A-like lectins/glucanases"/>
    <property type="match status" value="1"/>
</dbReference>
<sequence>MNILKNLCKKFYLVVLTNNHYFFLSFGSLLDTAGVTQLTEQNGGDVFDWTHIQGPTPTFHTGPWKDHTLGTIYGHYLYIESSAPQEFKDTARGQDLSTSQHHCIFRFHYHMYGSHVFCLAVYLRTIATGRGQMLWVRYGDQGDLWHKKTLYLTSLRTFPPLWHWKQQLCLSS</sequence>
<proteinExistence type="predicted"/>
<dbReference type="AlphaFoldDB" id="A0A7N6F8F2"/>
<feature type="domain" description="MAM" evidence="1">
    <location>
        <begin position="25"/>
        <end position="172"/>
    </location>
</feature>
<dbReference type="InterPro" id="IPR051560">
    <property type="entry name" value="MAM_domain-containing"/>
</dbReference>
<dbReference type="PANTHER" id="PTHR23282">
    <property type="entry name" value="APICAL ENDOSOMAL GLYCOPROTEIN PRECURSOR"/>
    <property type="match status" value="1"/>
</dbReference>
<dbReference type="PANTHER" id="PTHR23282:SF140">
    <property type="entry name" value="MAM AND LDL-RECEPTOR CLASS A DOMAIN-CONTAINING PROTEIN 1"/>
    <property type="match status" value="1"/>
</dbReference>
<dbReference type="InterPro" id="IPR013320">
    <property type="entry name" value="ConA-like_dom_sf"/>
</dbReference>
<evidence type="ECO:0000313" key="3">
    <source>
        <dbReference type="Proteomes" id="UP000265040"/>
    </source>
</evidence>
<dbReference type="InterPro" id="IPR000998">
    <property type="entry name" value="MAM_dom"/>
</dbReference>
<dbReference type="PROSITE" id="PS50060">
    <property type="entry name" value="MAM_2"/>
    <property type="match status" value="1"/>
</dbReference>
<accession>A0A7N6F8F2</accession>
<gene>
    <name evidence="2" type="primary">MALRD1</name>
</gene>
<evidence type="ECO:0000313" key="2">
    <source>
        <dbReference type="Ensembl" id="ENSATEP00000042493.1"/>
    </source>
</evidence>
<dbReference type="Proteomes" id="UP000265040">
    <property type="component" value="Chromosome 2"/>
</dbReference>
<dbReference type="GeneTree" id="ENSGT00940000165597"/>
<dbReference type="CDD" id="cd06263">
    <property type="entry name" value="MAM"/>
    <property type="match status" value="1"/>
</dbReference>
<reference evidence="2" key="1">
    <citation type="submission" date="2021-04" db="EMBL/GenBank/DDBJ databases">
        <authorList>
            <consortium name="Wellcome Sanger Institute Data Sharing"/>
        </authorList>
    </citation>
    <scope>NUCLEOTIDE SEQUENCE [LARGE SCALE GENOMIC DNA]</scope>
</reference>
<reference evidence="2" key="2">
    <citation type="submission" date="2025-08" db="UniProtKB">
        <authorList>
            <consortium name="Ensembl"/>
        </authorList>
    </citation>
    <scope>IDENTIFICATION</scope>
</reference>
<reference evidence="2" key="3">
    <citation type="submission" date="2025-09" db="UniProtKB">
        <authorList>
            <consortium name="Ensembl"/>
        </authorList>
    </citation>
    <scope>IDENTIFICATION</scope>
</reference>
<protein>
    <recommendedName>
        <fullName evidence="1">MAM domain-containing protein</fullName>
    </recommendedName>
</protein>